<feature type="region of interest" description="Disordered" evidence="7">
    <location>
        <begin position="396"/>
        <end position="418"/>
    </location>
</feature>
<keyword evidence="5" id="KW-0040">ANK repeat</keyword>
<dbReference type="GO" id="GO:0005737">
    <property type="term" value="C:cytoplasm"/>
    <property type="evidence" value="ECO:0007669"/>
    <property type="project" value="InterPro"/>
</dbReference>
<feature type="compositionally biased region" description="Polar residues" evidence="7">
    <location>
        <begin position="609"/>
        <end position="629"/>
    </location>
</feature>
<dbReference type="EMBL" id="CAJEWN010000196">
    <property type="protein sequence ID" value="CAD2172193.1"/>
    <property type="molecule type" value="Genomic_DNA"/>
</dbReference>
<dbReference type="SUPFAM" id="SSF50729">
    <property type="entry name" value="PH domain-like"/>
    <property type="match status" value="1"/>
</dbReference>
<dbReference type="PANTHER" id="PTHR23180:SF399">
    <property type="entry name" value="BLOWN FUSE, ISOFORM A-RELATED"/>
    <property type="match status" value="1"/>
</dbReference>
<protein>
    <submittedName>
        <fullName evidence="10">Uncharacterized protein</fullName>
    </submittedName>
</protein>
<keyword evidence="1" id="KW-0343">GTPase activation</keyword>
<dbReference type="CDD" id="cd13250">
    <property type="entry name" value="PH_ACAP"/>
    <property type="match status" value="1"/>
</dbReference>
<dbReference type="Pfam" id="PF12796">
    <property type="entry name" value="Ank_2"/>
    <property type="match status" value="1"/>
</dbReference>
<dbReference type="InterPro" id="IPR011993">
    <property type="entry name" value="PH-like_dom_sf"/>
</dbReference>
<dbReference type="InterPro" id="IPR036770">
    <property type="entry name" value="Ankyrin_rpt-contain_sf"/>
</dbReference>
<evidence type="ECO:0000313" key="11">
    <source>
        <dbReference type="Proteomes" id="UP000580250"/>
    </source>
</evidence>
<dbReference type="SMART" id="SM00105">
    <property type="entry name" value="ArfGap"/>
    <property type="match status" value="1"/>
</dbReference>
<evidence type="ECO:0000256" key="1">
    <source>
        <dbReference type="ARBA" id="ARBA00022468"/>
    </source>
</evidence>
<feature type="repeat" description="ANK" evidence="5">
    <location>
        <begin position="708"/>
        <end position="740"/>
    </location>
</feature>
<feature type="domain" description="Arf-GAP" evidence="9">
    <location>
        <begin position="445"/>
        <end position="574"/>
    </location>
</feature>
<dbReference type="InterPro" id="IPR001164">
    <property type="entry name" value="ArfGAP_dom"/>
</dbReference>
<keyword evidence="4" id="KW-0862">Zinc</keyword>
<dbReference type="InterPro" id="IPR037278">
    <property type="entry name" value="ARFGAP/RecO"/>
</dbReference>
<dbReference type="InterPro" id="IPR004148">
    <property type="entry name" value="BAR_dom"/>
</dbReference>
<dbReference type="Gene3D" id="1.20.1270.60">
    <property type="entry name" value="Arfaptin homology (AH) domain/BAR domain"/>
    <property type="match status" value="1"/>
</dbReference>
<dbReference type="SUPFAM" id="SSF48403">
    <property type="entry name" value="Ankyrin repeat"/>
    <property type="match status" value="1"/>
</dbReference>
<feature type="compositionally biased region" description="Basic and acidic residues" evidence="7">
    <location>
        <begin position="593"/>
        <end position="608"/>
    </location>
</feature>
<dbReference type="Gene3D" id="2.30.29.30">
    <property type="entry name" value="Pleckstrin-homology domain (PH domain)/Phosphotyrosine-binding domain (PTB)"/>
    <property type="match status" value="1"/>
</dbReference>
<evidence type="ECO:0000259" key="8">
    <source>
        <dbReference type="PROSITE" id="PS50003"/>
    </source>
</evidence>
<evidence type="ECO:0000256" key="6">
    <source>
        <dbReference type="PROSITE-ProRule" id="PRU00288"/>
    </source>
</evidence>
<organism evidence="10 11">
    <name type="scientific">Meloidogyne enterolobii</name>
    <name type="common">Root-knot nematode worm</name>
    <name type="synonym">Meloidogyne mayaguensis</name>
    <dbReference type="NCBI Taxonomy" id="390850"/>
    <lineage>
        <taxon>Eukaryota</taxon>
        <taxon>Metazoa</taxon>
        <taxon>Ecdysozoa</taxon>
        <taxon>Nematoda</taxon>
        <taxon>Chromadorea</taxon>
        <taxon>Rhabditida</taxon>
        <taxon>Tylenchina</taxon>
        <taxon>Tylenchomorpha</taxon>
        <taxon>Tylenchoidea</taxon>
        <taxon>Meloidogynidae</taxon>
        <taxon>Meloidogyninae</taxon>
        <taxon>Meloidogyne</taxon>
    </lineage>
</organism>
<dbReference type="InterPro" id="IPR002110">
    <property type="entry name" value="Ankyrin_rpt"/>
</dbReference>
<feature type="region of interest" description="Disordered" evidence="7">
    <location>
        <begin position="593"/>
        <end position="629"/>
    </location>
</feature>
<dbReference type="FunFam" id="2.30.29.30:FF:000384">
    <property type="entry name" value="Uncharacterized protein, isoform A"/>
    <property type="match status" value="1"/>
</dbReference>
<sequence length="797" mass="90957">MQNTNFTFHEAMKDSPNFRYELGQSERYFDRLHKRMEDMVNIVDIVIGNGQRFVASLYDLTVALNRLWLDMQIDENKNKMALDTYKQMSDSLSQIVYLNKSLVDSAYPSLKTGFESFMRRELGKLNEVKSHFNNLSSSLSEALLKKAAINKNKFQEMHDAENSLTAIGTCFSHTGLDYVAQINIVNALKCPIILETLWAFIKEHGNFFTKGAHFFAEQQEFTVRDELAALRTSYKQIERRMQDRHTFVPKEIFQYPSGIPTDPQCIMEGYLFKRATNAFKTWNRRWFMIKDSKLLYSHKTVDGEPEVPTVMEENLKLCLVRPAPASIERACCFELVTPSKNHLLQADSESLCNAWIRAIQRTIQHLHEDDQGTYTHSRRSFVENFESKTPQSVHCKLDTASTSSAKSDVGGGEHSSESCSLQERKSNFGITTPSRHSDNEKQNMKIFLKELLSIPGNEKCADCGSRDAKWTSLNLGIIICIECSGVHRGLGVHFSKVRSLTMDTLEFEQRNILLKLGNNIVNSIFLVNLPKSGQSSAFGIDKDSDREKRETWITNKYVHKMFARSYFRPQSHSRSQTSLSILKRKDEISSQKLIEDKKVDDEKQEENSQQKNNSLTRNLSGSDSNLVQSAKESISETDKEFTKTLVNSIKTGNIAELFKWIVQRDFDLDGPVSDEFMTCLHVAVKSRQATVVEFLLLNGAKINICDWKGNTALHLASMEGYTIIVYQLLKRNAEKTIKNDEGKIPLDIAVEKCHADIVTLLRLHDMKEEFNDDQNSTLDETVESFIGDLAAMQTNQN</sequence>
<dbReference type="SMART" id="SM00248">
    <property type="entry name" value="ANK"/>
    <property type="match status" value="3"/>
</dbReference>
<dbReference type="Gene3D" id="1.25.40.20">
    <property type="entry name" value="Ankyrin repeat-containing domain"/>
    <property type="match status" value="1"/>
</dbReference>
<dbReference type="InterPro" id="IPR045258">
    <property type="entry name" value="ACAP1/2/3-like"/>
</dbReference>
<dbReference type="Proteomes" id="UP000580250">
    <property type="component" value="Unassembled WGS sequence"/>
</dbReference>
<name>A0A6V7VBC3_MELEN</name>
<dbReference type="PROSITE" id="PS50088">
    <property type="entry name" value="ANK_REPEAT"/>
    <property type="match status" value="2"/>
</dbReference>
<dbReference type="SUPFAM" id="SSF103657">
    <property type="entry name" value="BAR/IMD domain-like"/>
    <property type="match status" value="1"/>
</dbReference>
<evidence type="ECO:0000256" key="7">
    <source>
        <dbReference type="SAM" id="MobiDB-lite"/>
    </source>
</evidence>
<dbReference type="Gene3D" id="1.10.220.150">
    <property type="entry name" value="Arf GTPase activating protein"/>
    <property type="match status" value="1"/>
</dbReference>
<dbReference type="PROSITE" id="PS50297">
    <property type="entry name" value="ANK_REP_REGION"/>
    <property type="match status" value="2"/>
</dbReference>
<keyword evidence="3 6" id="KW-0863">Zinc-finger</keyword>
<dbReference type="PROSITE" id="PS50115">
    <property type="entry name" value="ARFGAP"/>
    <property type="match status" value="1"/>
</dbReference>
<dbReference type="OrthoDB" id="10070851at2759"/>
<dbReference type="PANTHER" id="PTHR23180">
    <property type="entry name" value="CENTAURIN/ARF"/>
    <property type="match status" value="1"/>
</dbReference>
<feature type="repeat" description="ANK" evidence="5">
    <location>
        <begin position="675"/>
        <end position="707"/>
    </location>
</feature>
<feature type="domain" description="PH" evidence="8">
    <location>
        <begin position="264"/>
        <end position="364"/>
    </location>
</feature>
<dbReference type="SMART" id="SM00233">
    <property type="entry name" value="PH"/>
    <property type="match status" value="1"/>
</dbReference>
<evidence type="ECO:0000256" key="2">
    <source>
        <dbReference type="ARBA" id="ARBA00022723"/>
    </source>
</evidence>
<gene>
    <name evidence="10" type="ORF">MENT_LOCUS23733</name>
</gene>
<keyword evidence="2" id="KW-0479">Metal-binding</keyword>
<evidence type="ECO:0000256" key="5">
    <source>
        <dbReference type="PROSITE-ProRule" id="PRU00023"/>
    </source>
</evidence>
<dbReference type="InterPro" id="IPR038508">
    <property type="entry name" value="ArfGAP_dom_sf"/>
</dbReference>
<dbReference type="FunFam" id="1.10.220.150:FF:000009">
    <property type="entry name" value="stromal membrane-associated protein 1 isoform X1"/>
    <property type="match status" value="1"/>
</dbReference>
<dbReference type="SUPFAM" id="SSF57863">
    <property type="entry name" value="ArfGap/RecO-like zinc finger"/>
    <property type="match status" value="1"/>
</dbReference>
<dbReference type="AlphaFoldDB" id="A0A6V7VBC3"/>
<reference evidence="10 11" key="1">
    <citation type="submission" date="2020-08" db="EMBL/GenBank/DDBJ databases">
        <authorList>
            <person name="Koutsovoulos G."/>
            <person name="Danchin GJ E."/>
        </authorList>
    </citation>
    <scope>NUCLEOTIDE SEQUENCE [LARGE SCALE GENOMIC DNA]</scope>
</reference>
<dbReference type="Pfam" id="PF00169">
    <property type="entry name" value="PH"/>
    <property type="match status" value="1"/>
</dbReference>
<dbReference type="Pfam" id="PF16746">
    <property type="entry name" value="BAR_3"/>
    <property type="match status" value="1"/>
</dbReference>
<dbReference type="PRINTS" id="PR00405">
    <property type="entry name" value="REVINTRACTNG"/>
</dbReference>
<evidence type="ECO:0000256" key="3">
    <source>
        <dbReference type="ARBA" id="ARBA00022771"/>
    </source>
</evidence>
<evidence type="ECO:0000256" key="4">
    <source>
        <dbReference type="ARBA" id="ARBA00022833"/>
    </source>
</evidence>
<dbReference type="GO" id="GO:0005096">
    <property type="term" value="F:GTPase activator activity"/>
    <property type="evidence" value="ECO:0007669"/>
    <property type="project" value="UniProtKB-KW"/>
</dbReference>
<proteinExistence type="predicted"/>
<dbReference type="InterPro" id="IPR001849">
    <property type="entry name" value="PH_domain"/>
</dbReference>
<dbReference type="GO" id="GO:0008270">
    <property type="term" value="F:zinc ion binding"/>
    <property type="evidence" value="ECO:0007669"/>
    <property type="project" value="UniProtKB-KW"/>
</dbReference>
<accession>A0A6V7VBC3</accession>
<dbReference type="InterPro" id="IPR027267">
    <property type="entry name" value="AH/BAR_dom_sf"/>
</dbReference>
<comment type="caution">
    <text evidence="10">The sequence shown here is derived from an EMBL/GenBank/DDBJ whole genome shotgun (WGS) entry which is preliminary data.</text>
</comment>
<evidence type="ECO:0000313" key="10">
    <source>
        <dbReference type="EMBL" id="CAD2172193.1"/>
    </source>
</evidence>
<dbReference type="PROSITE" id="PS50003">
    <property type="entry name" value="PH_DOMAIN"/>
    <property type="match status" value="1"/>
</dbReference>
<dbReference type="Pfam" id="PF01412">
    <property type="entry name" value="ArfGap"/>
    <property type="match status" value="1"/>
</dbReference>
<evidence type="ECO:0000259" key="9">
    <source>
        <dbReference type="PROSITE" id="PS50115"/>
    </source>
</evidence>